<dbReference type="GO" id="GO:0006935">
    <property type="term" value="P:chemotaxis"/>
    <property type="evidence" value="ECO:0007669"/>
    <property type="project" value="InterPro"/>
</dbReference>
<accession>A0A1G9SE43</accession>
<sequence>MPAETGYKDMKEMEEKEAKNRKQFVTFKIGTENYGILIEQVKEIIRPKRITQVPNTEEYVIGVINLRGQIVPVLNIKKKLRLEQEVEDSARDMQEEDRIITVELEDSLIGIKVDEVNEVIWLGEDVIEPPPEVAGGIRQEYLQGVGRMDDELLVLVDLKALLFEKFAGEGNEEKSGQEAE</sequence>
<dbReference type="PANTHER" id="PTHR22617:SF23">
    <property type="entry name" value="CHEMOTAXIS PROTEIN CHEW"/>
    <property type="match status" value="1"/>
</dbReference>
<evidence type="ECO:0000313" key="3">
    <source>
        <dbReference type="Proteomes" id="UP000199476"/>
    </source>
</evidence>
<dbReference type="Gene3D" id="2.40.50.180">
    <property type="entry name" value="CheA-289, Domain 4"/>
    <property type="match status" value="1"/>
</dbReference>
<dbReference type="STRING" id="321763.SAMN04488692_12812"/>
<dbReference type="GO" id="GO:0007165">
    <property type="term" value="P:signal transduction"/>
    <property type="evidence" value="ECO:0007669"/>
    <property type="project" value="InterPro"/>
</dbReference>
<dbReference type="AlphaFoldDB" id="A0A1G9SE43"/>
<organism evidence="2 3">
    <name type="scientific">Halarsenatibacter silvermanii</name>
    <dbReference type="NCBI Taxonomy" id="321763"/>
    <lineage>
        <taxon>Bacteria</taxon>
        <taxon>Bacillati</taxon>
        <taxon>Bacillota</taxon>
        <taxon>Clostridia</taxon>
        <taxon>Halanaerobiales</taxon>
        <taxon>Halarsenatibacteraceae</taxon>
        <taxon>Halarsenatibacter</taxon>
    </lineage>
</organism>
<dbReference type="EMBL" id="FNGO01000028">
    <property type="protein sequence ID" value="SDM33744.1"/>
    <property type="molecule type" value="Genomic_DNA"/>
</dbReference>
<evidence type="ECO:0000313" key="2">
    <source>
        <dbReference type="EMBL" id="SDM33744.1"/>
    </source>
</evidence>
<proteinExistence type="predicted"/>
<dbReference type="PROSITE" id="PS50851">
    <property type="entry name" value="CHEW"/>
    <property type="match status" value="1"/>
</dbReference>
<gene>
    <name evidence="2" type="ORF">SAMN04488692_12812</name>
</gene>
<dbReference type="PANTHER" id="PTHR22617">
    <property type="entry name" value="CHEMOTAXIS SENSOR HISTIDINE KINASE-RELATED"/>
    <property type="match status" value="1"/>
</dbReference>
<dbReference type="SUPFAM" id="SSF50341">
    <property type="entry name" value="CheW-like"/>
    <property type="match status" value="1"/>
</dbReference>
<feature type="domain" description="CheW-like" evidence="1">
    <location>
        <begin position="21"/>
        <end position="167"/>
    </location>
</feature>
<protein>
    <submittedName>
        <fullName evidence="2">Purine-binding chemotaxis protein CheW</fullName>
    </submittedName>
</protein>
<name>A0A1G9SE43_9FIRM</name>
<keyword evidence="3" id="KW-1185">Reference proteome</keyword>
<dbReference type="RefSeq" id="WP_234985609.1">
    <property type="nucleotide sequence ID" value="NZ_FNGO01000028.1"/>
</dbReference>
<dbReference type="Pfam" id="PF01584">
    <property type="entry name" value="CheW"/>
    <property type="match status" value="1"/>
</dbReference>
<evidence type="ECO:0000259" key="1">
    <source>
        <dbReference type="PROSITE" id="PS50851"/>
    </source>
</evidence>
<dbReference type="SMART" id="SM00260">
    <property type="entry name" value="CheW"/>
    <property type="match status" value="1"/>
</dbReference>
<dbReference type="InterPro" id="IPR036061">
    <property type="entry name" value="CheW-like_dom_sf"/>
</dbReference>
<dbReference type="Gene3D" id="2.30.30.40">
    <property type="entry name" value="SH3 Domains"/>
    <property type="match status" value="1"/>
</dbReference>
<dbReference type="CDD" id="cd00732">
    <property type="entry name" value="CheW"/>
    <property type="match status" value="1"/>
</dbReference>
<reference evidence="2 3" key="1">
    <citation type="submission" date="2016-10" db="EMBL/GenBank/DDBJ databases">
        <authorList>
            <person name="de Groot N.N."/>
        </authorList>
    </citation>
    <scope>NUCLEOTIDE SEQUENCE [LARGE SCALE GENOMIC DNA]</scope>
    <source>
        <strain evidence="2 3">SLAS-1</strain>
    </source>
</reference>
<dbReference type="GO" id="GO:0005829">
    <property type="term" value="C:cytosol"/>
    <property type="evidence" value="ECO:0007669"/>
    <property type="project" value="TreeGrafter"/>
</dbReference>
<dbReference type="InterPro" id="IPR039315">
    <property type="entry name" value="CheW"/>
</dbReference>
<dbReference type="Proteomes" id="UP000199476">
    <property type="component" value="Unassembled WGS sequence"/>
</dbReference>
<dbReference type="InterPro" id="IPR002545">
    <property type="entry name" value="CheW-lke_dom"/>
</dbReference>